<dbReference type="RefSeq" id="WP_073351369.1">
    <property type="nucleotide sequence ID" value="NZ_FRBU01000003.1"/>
</dbReference>
<dbReference type="SUPFAM" id="SSF53756">
    <property type="entry name" value="UDP-Glycosyltransferase/glycogen phosphorylase"/>
    <property type="match status" value="1"/>
</dbReference>
<feature type="domain" description="Glycosyl transferase family 1" evidence="1">
    <location>
        <begin position="180"/>
        <end position="321"/>
    </location>
</feature>
<gene>
    <name evidence="2" type="ORF">SAMN05443669_100311</name>
</gene>
<dbReference type="Gene3D" id="3.40.50.2000">
    <property type="entry name" value="Glycogen Phosphorylase B"/>
    <property type="match status" value="2"/>
</dbReference>
<reference evidence="3" key="1">
    <citation type="submission" date="2016-11" db="EMBL/GenBank/DDBJ databases">
        <authorList>
            <person name="Varghese N."/>
            <person name="Submissions S."/>
        </authorList>
    </citation>
    <scope>NUCLEOTIDE SEQUENCE [LARGE SCALE GENOMIC DNA]</scope>
    <source>
        <strain evidence="3">DSM 3661</strain>
    </source>
</reference>
<dbReference type="Pfam" id="PF00534">
    <property type="entry name" value="Glycos_transf_1"/>
    <property type="match status" value="1"/>
</dbReference>
<organism evidence="2 3">
    <name type="scientific">Flavobacterium xanthum</name>
    <dbReference type="NCBI Taxonomy" id="69322"/>
    <lineage>
        <taxon>Bacteria</taxon>
        <taxon>Pseudomonadati</taxon>
        <taxon>Bacteroidota</taxon>
        <taxon>Flavobacteriia</taxon>
        <taxon>Flavobacteriales</taxon>
        <taxon>Flavobacteriaceae</taxon>
        <taxon>Flavobacterium</taxon>
    </lineage>
</organism>
<keyword evidence="3" id="KW-1185">Reference proteome</keyword>
<dbReference type="InterPro" id="IPR001296">
    <property type="entry name" value="Glyco_trans_1"/>
</dbReference>
<dbReference type="PANTHER" id="PTHR12526">
    <property type="entry name" value="GLYCOSYLTRANSFERASE"/>
    <property type="match status" value="1"/>
</dbReference>
<dbReference type="GO" id="GO:0016757">
    <property type="term" value="F:glycosyltransferase activity"/>
    <property type="evidence" value="ECO:0007669"/>
    <property type="project" value="InterPro"/>
</dbReference>
<accession>A0A1M6YB17</accession>
<keyword evidence="2" id="KW-0808">Transferase</keyword>
<evidence type="ECO:0000259" key="1">
    <source>
        <dbReference type="Pfam" id="PF00534"/>
    </source>
</evidence>
<protein>
    <submittedName>
        <fullName evidence="2">Glycosyltransferase involved in cell wall bisynthesis</fullName>
    </submittedName>
</protein>
<evidence type="ECO:0000313" key="3">
    <source>
        <dbReference type="Proteomes" id="UP000184260"/>
    </source>
</evidence>
<dbReference type="OrthoDB" id="9790710at2"/>
<dbReference type="STRING" id="69322.SAMN05443669_100311"/>
<dbReference type="AlphaFoldDB" id="A0A1M6YB17"/>
<dbReference type="PANTHER" id="PTHR12526:SF638">
    <property type="entry name" value="SPORE COAT PROTEIN SA"/>
    <property type="match status" value="1"/>
</dbReference>
<dbReference type="CDD" id="cd03801">
    <property type="entry name" value="GT4_PimA-like"/>
    <property type="match status" value="1"/>
</dbReference>
<name>A0A1M6YB17_9FLAO</name>
<sequence length="366" mass="41478">MKFIFWQNIVSMHQSSFLRNLGENHQVDLIVSDQLDDSRRKQGWSIPNLGKVNISIISNEIDLRTIIDSECIHIFSGISAFPFVYSAFKKSIKKGVTIGVMLEPFDDIGILGLIRKFKYTLLRIRYASSIDFILTTGEKGRICYEAIGFKKETIFDWGYFVENNIVLDKNYLKQKVRFKANILFVGEINKNKNILSLIDKCIEILTEEDQLCIVGSGPLSVQLSNKIDNCSTIRYLGNIPNEKVIQLMQSYDLLVLPSIYDGWGAVINEALQAGMQVIASENCGASILLDGCHRGEVFSFSGKNDFDQVLAKWLKKEPLTKEKRIEIAKWSANHISGEVAASYFESVIRFTLGNEVTRPIAPWLKK</sequence>
<dbReference type="EMBL" id="FRBU01000003">
    <property type="protein sequence ID" value="SHL15428.1"/>
    <property type="molecule type" value="Genomic_DNA"/>
</dbReference>
<proteinExistence type="predicted"/>
<evidence type="ECO:0000313" key="2">
    <source>
        <dbReference type="EMBL" id="SHL15428.1"/>
    </source>
</evidence>
<dbReference type="Proteomes" id="UP000184260">
    <property type="component" value="Unassembled WGS sequence"/>
</dbReference>